<dbReference type="SUPFAM" id="SSF55103">
    <property type="entry name" value="FAD-linked oxidases, C-terminal domain"/>
    <property type="match status" value="1"/>
</dbReference>
<sequence length="525" mass="53622">MTDRAALLRALEEALGAGRVRTDDAALSLAAADIYSAGPAPVAVVRPDSPAAVARAVAAATALGYAAIPRGGGLSYTSGYRCEPGKSVLFDLAGLDRIVEIAESDMYVVAEAGVTWKQLYDALAPRGLRLPFFGTFSGAGATVGGGLSHGALFFGSARYGSAAEMALGLEVATADGKLLTTGQWALAASARPVFRNFGPDTTGLFLHDGGAFGIKTKASLRLIKAPAANGYLSFAFPSLEAAGAALSGIARAGLAEDAYVLDPAAVAATIERERGIGAALAAIRAVARSAGGGTGAIRALAGLAAAGRGVVPQGAFTLHCVMAGSSKAAVSADMDEAGVIASGHGGRSIAATIPRMARADPFPNLDGVLGKDGARWAALNAKVAHSEGVPLIEAHRRLMEPRAGEMAAQGVSVTYLLSALGNHSFSFEAVFHWKDAWMPIHSHAVDPALIATYAEPEANPAARALVATLREETVQLFREFGAASNQIGRTYPYVEALDADAAALVRRLKALLDPKGAMNPGVLGL</sequence>
<evidence type="ECO:0000256" key="5">
    <source>
        <dbReference type="ARBA" id="ARBA00022946"/>
    </source>
</evidence>
<keyword evidence="6" id="KW-0560">Oxidoreductase</keyword>
<evidence type="ECO:0000259" key="8">
    <source>
        <dbReference type="PROSITE" id="PS51387"/>
    </source>
</evidence>
<evidence type="ECO:0000313" key="10">
    <source>
        <dbReference type="Proteomes" id="UP000444401"/>
    </source>
</evidence>
<keyword evidence="3" id="KW-0285">Flavoprotein</keyword>
<dbReference type="PANTHER" id="PTHR11748">
    <property type="entry name" value="D-LACTATE DEHYDROGENASE"/>
    <property type="match status" value="1"/>
</dbReference>
<dbReference type="Gene3D" id="3.30.465.10">
    <property type="match status" value="1"/>
</dbReference>
<evidence type="ECO:0000256" key="4">
    <source>
        <dbReference type="ARBA" id="ARBA00022827"/>
    </source>
</evidence>
<comment type="cofactor">
    <cofactor evidence="1">
        <name>FAD</name>
        <dbReference type="ChEBI" id="CHEBI:57692"/>
    </cofactor>
</comment>
<evidence type="ECO:0000256" key="6">
    <source>
        <dbReference type="ARBA" id="ARBA00023002"/>
    </source>
</evidence>
<comment type="similarity">
    <text evidence="2">Belongs to the FAD-binding oxidoreductase/transferase type 4 family.</text>
</comment>
<proteinExistence type="inferred from homology"/>
<evidence type="ECO:0000313" key="9">
    <source>
        <dbReference type="EMBL" id="MXO69450.1"/>
    </source>
</evidence>
<dbReference type="InterPro" id="IPR006094">
    <property type="entry name" value="Oxid_FAD_bind_N"/>
</dbReference>
<feature type="domain" description="FAD-binding PCMH-type" evidence="8">
    <location>
        <begin position="37"/>
        <end position="225"/>
    </location>
</feature>
<keyword evidence="5" id="KW-0809">Transit peptide</keyword>
<comment type="caution">
    <text evidence="9">The sequence shown here is derived from an EMBL/GenBank/DDBJ whole genome shotgun (WGS) entry which is preliminary data.</text>
</comment>
<keyword evidence="4" id="KW-0274">FAD</keyword>
<dbReference type="InterPro" id="IPR004113">
    <property type="entry name" value="FAD-bd_oxidored_4_C"/>
</dbReference>
<dbReference type="EC" id="1.1.2.4" evidence="7"/>
<keyword evidence="10" id="KW-1185">Reference proteome</keyword>
<dbReference type="RefSeq" id="WP_160734070.1">
    <property type="nucleotide sequence ID" value="NZ_WTYO01000005.1"/>
</dbReference>
<protein>
    <recommendedName>
        <fullName evidence="7">D-lactate dehydrogenase (cytochrome)</fullName>
        <ecNumber evidence="7">1.1.2.4</ecNumber>
    </recommendedName>
</protein>
<evidence type="ECO:0000256" key="2">
    <source>
        <dbReference type="ARBA" id="ARBA00008000"/>
    </source>
</evidence>
<gene>
    <name evidence="9" type="ORF">GRI72_11525</name>
</gene>
<dbReference type="InterPro" id="IPR016169">
    <property type="entry name" value="FAD-bd_PCMH_sub2"/>
</dbReference>
<name>A0ABW9V088_9SPHN</name>
<dbReference type="PANTHER" id="PTHR11748:SF111">
    <property type="entry name" value="D-LACTATE DEHYDROGENASE, MITOCHONDRIAL-RELATED"/>
    <property type="match status" value="1"/>
</dbReference>
<dbReference type="Proteomes" id="UP000444401">
    <property type="component" value="Unassembled WGS sequence"/>
</dbReference>
<dbReference type="EMBL" id="WTYO01000005">
    <property type="protein sequence ID" value="MXO69450.1"/>
    <property type="molecule type" value="Genomic_DNA"/>
</dbReference>
<accession>A0ABW9V088</accession>
<organism evidence="9 10">
    <name type="scientific">Pelagerythrobacter marinus</name>
    <dbReference type="NCBI Taxonomy" id="538382"/>
    <lineage>
        <taxon>Bacteria</taxon>
        <taxon>Pseudomonadati</taxon>
        <taxon>Pseudomonadota</taxon>
        <taxon>Alphaproteobacteria</taxon>
        <taxon>Sphingomonadales</taxon>
        <taxon>Erythrobacteraceae</taxon>
        <taxon>Pelagerythrobacter</taxon>
    </lineage>
</organism>
<dbReference type="SUPFAM" id="SSF56176">
    <property type="entry name" value="FAD-binding/transporter-associated domain-like"/>
    <property type="match status" value="1"/>
</dbReference>
<dbReference type="InterPro" id="IPR036318">
    <property type="entry name" value="FAD-bd_PCMH-like_sf"/>
</dbReference>
<dbReference type="InterPro" id="IPR016164">
    <property type="entry name" value="FAD-linked_Oxase-like_C"/>
</dbReference>
<evidence type="ECO:0000256" key="1">
    <source>
        <dbReference type="ARBA" id="ARBA00001974"/>
    </source>
</evidence>
<dbReference type="InterPro" id="IPR016166">
    <property type="entry name" value="FAD-bd_PCMH"/>
</dbReference>
<evidence type="ECO:0000256" key="7">
    <source>
        <dbReference type="ARBA" id="ARBA00038897"/>
    </source>
</evidence>
<dbReference type="Pfam" id="PF01565">
    <property type="entry name" value="FAD_binding_4"/>
    <property type="match status" value="1"/>
</dbReference>
<dbReference type="PROSITE" id="PS51387">
    <property type="entry name" value="FAD_PCMH"/>
    <property type="match status" value="1"/>
</dbReference>
<dbReference type="Pfam" id="PF02913">
    <property type="entry name" value="FAD-oxidase_C"/>
    <property type="match status" value="1"/>
</dbReference>
<evidence type="ECO:0000256" key="3">
    <source>
        <dbReference type="ARBA" id="ARBA00022630"/>
    </source>
</evidence>
<reference evidence="9 10" key="1">
    <citation type="submission" date="2019-12" db="EMBL/GenBank/DDBJ databases">
        <title>Genomic-based taxomic classification of the family Erythrobacteraceae.</title>
        <authorList>
            <person name="Xu L."/>
        </authorList>
    </citation>
    <scope>NUCLEOTIDE SEQUENCE [LARGE SCALE GENOMIC DNA]</scope>
    <source>
        <strain evidence="9 10">H32</strain>
    </source>
</reference>